<dbReference type="EMBL" id="CDMZ01003535">
    <property type="protein sequence ID" value="CEM46725.1"/>
    <property type="molecule type" value="Genomic_DNA"/>
</dbReference>
<reference evidence="1" key="1">
    <citation type="submission" date="2014-11" db="EMBL/GenBank/DDBJ databases">
        <authorList>
            <person name="Otto D Thomas"/>
            <person name="Naeem Raeece"/>
        </authorList>
    </citation>
    <scope>NUCLEOTIDE SEQUENCE</scope>
</reference>
<dbReference type="AlphaFoldDB" id="A0A0G4HR61"/>
<dbReference type="VEuPathDB" id="CryptoDB:Cvel_30429"/>
<gene>
    <name evidence="1" type="ORF">Cvel_30429</name>
</gene>
<organism evidence="1">
    <name type="scientific">Chromera velia CCMP2878</name>
    <dbReference type="NCBI Taxonomy" id="1169474"/>
    <lineage>
        <taxon>Eukaryota</taxon>
        <taxon>Sar</taxon>
        <taxon>Alveolata</taxon>
        <taxon>Colpodellida</taxon>
        <taxon>Chromeraceae</taxon>
        <taxon>Chromera</taxon>
    </lineage>
</organism>
<sequence length="87" mass="9536">MFWSLVLPQEPDPFAPGTVLLEDFAYSGAVGGDGFFPPAYDLVFYPEKYVLCLTDAMLKAQSQWGVSFLGPDSVEIPIDQIALFVDA</sequence>
<protein>
    <submittedName>
        <fullName evidence="1">Uncharacterized protein</fullName>
    </submittedName>
</protein>
<accession>A0A0G4HR61</accession>
<proteinExistence type="predicted"/>
<evidence type="ECO:0000313" key="1">
    <source>
        <dbReference type="EMBL" id="CEM46725.1"/>
    </source>
</evidence>
<name>A0A0G4HR61_9ALVE</name>